<dbReference type="OrthoDB" id="7190022at2"/>
<organism evidence="1 2">
    <name type="scientific">Bosea vaviloviae</name>
    <dbReference type="NCBI Taxonomy" id="1526658"/>
    <lineage>
        <taxon>Bacteria</taxon>
        <taxon>Pseudomonadati</taxon>
        <taxon>Pseudomonadota</taxon>
        <taxon>Alphaproteobacteria</taxon>
        <taxon>Hyphomicrobiales</taxon>
        <taxon>Boseaceae</taxon>
        <taxon>Bosea</taxon>
    </lineage>
</organism>
<dbReference type="AlphaFoldDB" id="A0A1D7U6J6"/>
<proteinExistence type="predicted"/>
<name>A0A1D7U6J6_9HYPH</name>
<dbReference type="RefSeq" id="WP_069692198.1">
    <property type="nucleotide sequence ID" value="NZ_CP017147.1"/>
</dbReference>
<dbReference type="Proteomes" id="UP000094969">
    <property type="component" value="Chromosome"/>
</dbReference>
<gene>
    <name evidence="1" type="ORF">BHK69_23410</name>
</gene>
<reference evidence="1 2" key="1">
    <citation type="journal article" date="2015" name="Antonie Van Leeuwenhoek">
        <title>Bosea vaviloviae sp. nov., a new species of slow-growing rhizobia isolated from nodules of the relict species Vavilovia formosa (Stev.) Fed.</title>
        <authorList>
            <person name="Safronova V.I."/>
            <person name="Kuznetsova I.G."/>
            <person name="Sazanova A.L."/>
            <person name="Kimeklis A.K."/>
            <person name="Belimov A.A."/>
            <person name="Andronov E.E."/>
            <person name="Pinaev A.G."/>
            <person name="Chizhevskaya E.P."/>
            <person name="Pukhaev A.R."/>
            <person name="Popov K.P."/>
            <person name="Willems A."/>
            <person name="Tikhonovich I.A."/>
        </authorList>
    </citation>
    <scope>NUCLEOTIDE SEQUENCE [LARGE SCALE GENOMIC DNA]</scope>
    <source>
        <strain evidence="1 2">Vaf18</strain>
    </source>
</reference>
<dbReference type="EMBL" id="CP017147">
    <property type="protein sequence ID" value="AOO82996.1"/>
    <property type="molecule type" value="Genomic_DNA"/>
</dbReference>
<sequence length="88" mass="9336">MATLTVTAKGQVTSRKDLLQHLGVHPGDKLTVDKLPDGRVSVQAARPAGAISDVFDLLKRENGPSLSIEEMSEIAAQGRAGKSWAGKR</sequence>
<evidence type="ECO:0000313" key="1">
    <source>
        <dbReference type="EMBL" id="AOO82996.1"/>
    </source>
</evidence>
<accession>A0A1D7U6J6</accession>
<evidence type="ECO:0000313" key="2">
    <source>
        <dbReference type="Proteomes" id="UP000094969"/>
    </source>
</evidence>
<dbReference type="KEGG" id="bvv:BHK69_23410"/>
<protein>
    <submittedName>
        <fullName evidence="1">Transcriptional regulator</fullName>
    </submittedName>
</protein>
<dbReference type="STRING" id="1526658.BHK69_23410"/>
<keyword evidence="2" id="KW-1185">Reference proteome</keyword>